<gene>
    <name evidence="1" type="ORF">M427DRAFT_236086</name>
</gene>
<dbReference type="EMBL" id="KQ965744">
    <property type="protein sequence ID" value="KXS17959.1"/>
    <property type="molecule type" value="Genomic_DNA"/>
</dbReference>
<organism evidence="1 2">
    <name type="scientific">Gonapodya prolifera (strain JEL478)</name>
    <name type="common">Monoblepharis prolifera</name>
    <dbReference type="NCBI Taxonomy" id="1344416"/>
    <lineage>
        <taxon>Eukaryota</taxon>
        <taxon>Fungi</taxon>
        <taxon>Fungi incertae sedis</taxon>
        <taxon>Chytridiomycota</taxon>
        <taxon>Chytridiomycota incertae sedis</taxon>
        <taxon>Monoblepharidomycetes</taxon>
        <taxon>Monoblepharidales</taxon>
        <taxon>Gonapodyaceae</taxon>
        <taxon>Gonapodya</taxon>
    </lineage>
</organism>
<dbReference type="Proteomes" id="UP000070544">
    <property type="component" value="Unassembled WGS sequence"/>
</dbReference>
<reference evidence="1 2" key="1">
    <citation type="journal article" date="2015" name="Genome Biol. Evol.">
        <title>Phylogenomic analyses indicate that early fungi evolved digesting cell walls of algal ancestors of land plants.</title>
        <authorList>
            <person name="Chang Y."/>
            <person name="Wang S."/>
            <person name="Sekimoto S."/>
            <person name="Aerts A.L."/>
            <person name="Choi C."/>
            <person name="Clum A."/>
            <person name="LaButti K.M."/>
            <person name="Lindquist E.A."/>
            <person name="Yee Ngan C."/>
            <person name="Ohm R.A."/>
            <person name="Salamov A.A."/>
            <person name="Grigoriev I.V."/>
            <person name="Spatafora J.W."/>
            <person name="Berbee M.L."/>
        </authorList>
    </citation>
    <scope>NUCLEOTIDE SEQUENCE [LARGE SCALE GENOMIC DNA]</scope>
    <source>
        <strain evidence="1 2">JEL478</strain>
    </source>
</reference>
<proteinExistence type="predicted"/>
<evidence type="ECO:0000313" key="2">
    <source>
        <dbReference type="Proteomes" id="UP000070544"/>
    </source>
</evidence>
<dbReference type="AlphaFoldDB" id="A0A139AMI0"/>
<evidence type="ECO:0000313" key="1">
    <source>
        <dbReference type="EMBL" id="KXS17959.1"/>
    </source>
</evidence>
<name>A0A139AMI0_GONPJ</name>
<keyword evidence="2" id="KW-1185">Reference proteome</keyword>
<protein>
    <submittedName>
        <fullName evidence="1">Uncharacterized protein</fullName>
    </submittedName>
</protein>
<sequence length="197" mass="21279">MRRRRFEGVDDLKHSGYEGIAEVSAFVDAIHLPGLPPLCESDASTVLFSPAQLESLVTLRCVTCGAVPAKDHNGIHSCTGCSLTEQRLEWSWVGFKLELVTAKSTPVTVEVPSGAPAASVFAGLSPSIFRAFTSSLKHDRNLRSKEVDRFSELCSVLTGGTGIPQLLDVVLNCKVTKDPNGFAIHKKYRLISVVPSL</sequence>
<accession>A0A139AMI0</accession>